<sequence length="68" mass="7724">MRWSLSSSSAFFCVSYDFQQPTTFKSSFFLQVSQSQAAFVLASRSNVRPLFIPCRLLLTEDVQSDVYG</sequence>
<accession>A0A3Q7GJH0</accession>
<dbReference type="PaxDb" id="4081-Solyc05g043240.1.1"/>
<evidence type="ECO:0000313" key="2">
    <source>
        <dbReference type="Proteomes" id="UP000004994"/>
    </source>
</evidence>
<dbReference type="AlphaFoldDB" id="A0A3Q7GJH0"/>
<organism evidence="1">
    <name type="scientific">Solanum lycopersicum</name>
    <name type="common">Tomato</name>
    <name type="synonym">Lycopersicon esculentum</name>
    <dbReference type="NCBI Taxonomy" id="4081"/>
    <lineage>
        <taxon>Eukaryota</taxon>
        <taxon>Viridiplantae</taxon>
        <taxon>Streptophyta</taxon>
        <taxon>Embryophyta</taxon>
        <taxon>Tracheophyta</taxon>
        <taxon>Spermatophyta</taxon>
        <taxon>Magnoliopsida</taxon>
        <taxon>eudicotyledons</taxon>
        <taxon>Gunneridae</taxon>
        <taxon>Pentapetalae</taxon>
        <taxon>asterids</taxon>
        <taxon>lamiids</taxon>
        <taxon>Solanales</taxon>
        <taxon>Solanaceae</taxon>
        <taxon>Solanoideae</taxon>
        <taxon>Solaneae</taxon>
        <taxon>Solanum</taxon>
        <taxon>Solanum subgen. Lycopersicon</taxon>
    </lineage>
</organism>
<reference evidence="1" key="1">
    <citation type="journal article" date="2012" name="Nature">
        <title>The tomato genome sequence provides insights into fleshy fruit evolution.</title>
        <authorList>
            <consortium name="Tomato Genome Consortium"/>
        </authorList>
    </citation>
    <scope>NUCLEOTIDE SEQUENCE [LARGE SCALE GENOMIC DNA]</scope>
    <source>
        <strain evidence="1">cv. Heinz 1706</strain>
    </source>
</reference>
<dbReference type="EnsemblPlants" id="Solyc05g043217.1.1">
    <property type="protein sequence ID" value="Solyc05g043217.1.1"/>
    <property type="gene ID" value="Solyc05g043217.1"/>
</dbReference>
<proteinExistence type="predicted"/>
<protein>
    <submittedName>
        <fullName evidence="1">Uncharacterized protein</fullName>
    </submittedName>
</protein>
<reference evidence="1" key="2">
    <citation type="submission" date="2019-01" db="UniProtKB">
        <authorList>
            <consortium name="EnsemblPlants"/>
        </authorList>
    </citation>
    <scope>IDENTIFICATION</scope>
    <source>
        <strain evidence="1">cv. Heinz 1706</strain>
    </source>
</reference>
<dbReference type="InParanoid" id="A0A3Q7GJH0"/>
<evidence type="ECO:0000313" key="1">
    <source>
        <dbReference type="EnsemblPlants" id="Solyc05g043217.1.1"/>
    </source>
</evidence>
<dbReference type="Proteomes" id="UP000004994">
    <property type="component" value="Chromosome 5"/>
</dbReference>
<dbReference type="Gramene" id="Solyc05g043217.1.1">
    <property type="protein sequence ID" value="Solyc05g043217.1.1"/>
    <property type="gene ID" value="Solyc05g043217.1"/>
</dbReference>
<keyword evidence="2" id="KW-1185">Reference proteome</keyword>
<name>A0A3Q7GJH0_SOLLC</name>